<dbReference type="InterPro" id="IPR011991">
    <property type="entry name" value="ArsR-like_HTH"/>
</dbReference>
<keyword evidence="6" id="KW-1185">Reference proteome</keyword>
<dbReference type="Gene3D" id="1.10.10.10">
    <property type="entry name" value="Winged helix-like DNA-binding domain superfamily/Winged helix DNA-binding domain"/>
    <property type="match status" value="1"/>
</dbReference>
<accession>A0ABT5EF91</accession>
<dbReference type="InterPro" id="IPR036388">
    <property type="entry name" value="WH-like_DNA-bd_sf"/>
</dbReference>
<gene>
    <name evidence="5" type="ORF">POL67_03900</name>
</gene>
<dbReference type="Pfam" id="PF03965">
    <property type="entry name" value="Penicillinase_R"/>
    <property type="match status" value="1"/>
</dbReference>
<dbReference type="Proteomes" id="UP001221411">
    <property type="component" value="Unassembled WGS sequence"/>
</dbReference>
<evidence type="ECO:0000256" key="2">
    <source>
        <dbReference type="ARBA" id="ARBA00023015"/>
    </source>
</evidence>
<dbReference type="SUPFAM" id="SSF46785">
    <property type="entry name" value="Winged helix' DNA-binding domain"/>
    <property type="match status" value="1"/>
</dbReference>
<comment type="similarity">
    <text evidence="1">Belongs to the BlaI transcriptional regulatory family.</text>
</comment>
<keyword evidence="4" id="KW-0804">Transcription</keyword>
<evidence type="ECO:0000256" key="1">
    <source>
        <dbReference type="ARBA" id="ARBA00011046"/>
    </source>
</evidence>
<sequence>MSNKDKGKDAFEDEAEGGQKLTHLGALQLAIMRVLWELGEATVTDVHQALLSERGLAPTTIATMLKKMEEKGVVAHRADGRKFIYRPTVSEDQVTRGMVSDLTERLFRGDPVALVSHLIARHEIRADELSELERMIAAAKKKEGKR</sequence>
<keyword evidence="3" id="KW-0238">DNA-binding</keyword>
<dbReference type="RefSeq" id="WP_271915679.1">
    <property type="nucleotide sequence ID" value="NZ_JAQNDO010000001.1"/>
</dbReference>
<evidence type="ECO:0000256" key="3">
    <source>
        <dbReference type="ARBA" id="ARBA00023125"/>
    </source>
</evidence>
<organism evidence="5 6">
    <name type="scientific">Polyangium mundeleinium</name>
    <dbReference type="NCBI Taxonomy" id="2995306"/>
    <lineage>
        <taxon>Bacteria</taxon>
        <taxon>Pseudomonadati</taxon>
        <taxon>Myxococcota</taxon>
        <taxon>Polyangia</taxon>
        <taxon>Polyangiales</taxon>
        <taxon>Polyangiaceae</taxon>
        <taxon>Polyangium</taxon>
    </lineage>
</organism>
<name>A0ABT5EF91_9BACT</name>
<evidence type="ECO:0000313" key="6">
    <source>
        <dbReference type="Proteomes" id="UP001221411"/>
    </source>
</evidence>
<dbReference type="InterPro" id="IPR005650">
    <property type="entry name" value="BlaI_family"/>
</dbReference>
<reference evidence="5 6" key="1">
    <citation type="submission" date="2022-11" db="EMBL/GenBank/DDBJ databases">
        <title>Minimal conservation of predation-associated metabolite biosynthetic gene clusters underscores biosynthetic potential of Myxococcota including descriptions for ten novel species: Archangium lansinium sp. nov., Myxococcus landrumus sp. nov., Nannocystis bai.</title>
        <authorList>
            <person name="Ahearne A."/>
            <person name="Stevens C."/>
            <person name="Dowd S."/>
        </authorList>
    </citation>
    <scope>NUCLEOTIDE SEQUENCE [LARGE SCALE GENOMIC DNA]</scope>
    <source>
        <strain evidence="5 6">RJM3</strain>
    </source>
</reference>
<evidence type="ECO:0000256" key="4">
    <source>
        <dbReference type="ARBA" id="ARBA00023163"/>
    </source>
</evidence>
<comment type="caution">
    <text evidence="5">The sequence shown here is derived from an EMBL/GenBank/DDBJ whole genome shotgun (WGS) entry which is preliminary data.</text>
</comment>
<keyword evidence="2" id="KW-0805">Transcription regulation</keyword>
<dbReference type="PIRSF" id="PIRSF019455">
    <property type="entry name" value="CopR_AtkY"/>
    <property type="match status" value="1"/>
</dbReference>
<dbReference type="InterPro" id="IPR036390">
    <property type="entry name" value="WH_DNA-bd_sf"/>
</dbReference>
<dbReference type="EMBL" id="JAQNDO010000001">
    <property type="protein sequence ID" value="MDC0740475.1"/>
    <property type="molecule type" value="Genomic_DNA"/>
</dbReference>
<evidence type="ECO:0000313" key="5">
    <source>
        <dbReference type="EMBL" id="MDC0740475.1"/>
    </source>
</evidence>
<protein>
    <submittedName>
        <fullName evidence="5">BlaI/MecI/CopY family transcriptional regulator</fullName>
    </submittedName>
</protein>
<dbReference type="CDD" id="cd00090">
    <property type="entry name" value="HTH_ARSR"/>
    <property type="match status" value="1"/>
</dbReference>
<dbReference type="Gene3D" id="1.10.4040.10">
    <property type="entry name" value="Penicillinase repressor domain"/>
    <property type="match status" value="1"/>
</dbReference>
<proteinExistence type="inferred from homology"/>